<evidence type="ECO:0000259" key="2">
    <source>
        <dbReference type="Pfam" id="PF09118"/>
    </source>
</evidence>
<dbReference type="Pfam" id="PF09118">
    <property type="entry name" value="GO-like_E_set"/>
    <property type="match status" value="1"/>
</dbReference>
<dbReference type="InterPro" id="IPR013783">
    <property type="entry name" value="Ig-like_fold"/>
</dbReference>
<dbReference type="Gene3D" id="2.60.40.10">
    <property type="entry name" value="Immunoglobulins"/>
    <property type="match status" value="1"/>
</dbReference>
<dbReference type="InterPro" id="IPR011043">
    <property type="entry name" value="Gal_Oxase/kelch_b-propeller"/>
</dbReference>
<proteinExistence type="predicted"/>
<organism evidence="3 4">
    <name type="scientific">Ideonella margarita</name>
    <dbReference type="NCBI Taxonomy" id="2984191"/>
    <lineage>
        <taxon>Bacteria</taxon>
        <taxon>Pseudomonadati</taxon>
        <taxon>Pseudomonadota</taxon>
        <taxon>Betaproteobacteria</taxon>
        <taxon>Burkholderiales</taxon>
        <taxon>Sphaerotilaceae</taxon>
        <taxon>Ideonella</taxon>
    </lineage>
</organism>
<dbReference type="EMBL" id="JBBUTI010000011">
    <property type="protein sequence ID" value="MEK8047748.1"/>
    <property type="molecule type" value="Genomic_DNA"/>
</dbReference>
<gene>
    <name evidence="3" type="ORF">AACH00_15400</name>
</gene>
<dbReference type="InterPro" id="IPR015202">
    <property type="entry name" value="GO-like_E_set"/>
</dbReference>
<dbReference type="PANTHER" id="PTHR32208">
    <property type="entry name" value="SECRETED PROTEIN-RELATED"/>
    <property type="match status" value="1"/>
</dbReference>
<protein>
    <submittedName>
        <fullName evidence="3">Galactose oxidase early set domain-containing protein</fullName>
    </submittedName>
</protein>
<evidence type="ECO:0000313" key="4">
    <source>
        <dbReference type="Proteomes" id="UP001379945"/>
    </source>
</evidence>
<dbReference type="RefSeq" id="WP_341400055.1">
    <property type="nucleotide sequence ID" value="NZ_JBBUTI010000011.1"/>
</dbReference>
<feature type="domain" description="Galactose oxidase-like Early set" evidence="2">
    <location>
        <begin position="469"/>
        <end position="562"/>
    </location>
</feature>
<feature type="region of interest" description="Disordered" evidence="1">
    <location>
        <begin position="229"/>
        <end position="254"/>
    </location>
</feature>
<feature type="region of interest" description="Disordered" evidence="1">
    <location>
        <begin position="22"/>
        <end position="48"/>
    </location>
</feature>
<dbReference type="CDD" id="cd02851">
    <property type="entry name" value="E_set_GO_C"/>
    <property type="match status" value="1"/>
</dbReference>
<accession>A0ABU9C7L2</accession>
<comment type="caution">
    <text evidence="3">The sequence shown here is derived from an EMBL/GenBank/DDBJ whole genome shotgun (WGS) entry which is preliminary data.</text>
</comment>
<dbReference type="PANTHER" id="PTHR32208:SF21">
    <property type="entry name" value="LOW QUALITY PROTEIN: ALDEHYDE OXIDASE GLOX-LIKE"/>
    <property type="match status" value="1"/>
</dbReference>
<keyword evidence="4" id="KW-1185">Reference proteome</keyword>
<dbReference type="SUPFAM" id="SSF81296">
    <property type="entry name" value="E set domains"/>
    <property type="match status" value="1"/>
</dbReference>
<feature type="compositionally biased region" description="Low complexity" evidence="1">
    <location>
        <begin position="240"/>
        <end position="251"/>
    </location>
</feature>
<evidence type="ECO:0000313" key="3">
    <source>
        <dbReference type="EMBL" id="MEK8047748.1"/>
    </source>
</evidence>
<reference evidence="3 4" key="1">
    <citation type="submission" date="2024-04" db="EMBL/GenBank/DDBJ databases">
        <title>Novel species of the genus Ideonella isolated from streams.</title>
        <authorList>
            <person name="Lu H."/>
        </authorList>
    </citation>
    <scope>NUCLEOTIDE SEQUENCE [LARGE SCALE GENOMIC DNA]</scope>
    <source>
        <strain evidence="3 4">LYT19W</strain>
    </source>
</reference>
<dbReference type="SUPFAM" id="SSF50965">
    <property type="entry name" value="Galactose oxidase, central domain"/>
    <property type="match status" value="1"/>
</dbReference>
<dbReference type="InterPro" id="IPR037293">
    <property type="entry name" value="Gal_Oxidase_central_sf"/>
</dbReference>
<dbReference type="Gene3D" id="2.130.10.80">
    <property type="entry name" value="Galactose oxidase/kelch, beta-propeller"/>
    <property type="match status" value="1"/>
</dbReference>
<evidence type="ECO:0000256" key="1">
    <source>
        <dbReference type="SAM" id="MobiDB-lite"/>
    </source>
</evidence>
<sequence length="564" mass="58640">MYWPSSAWAMGVVLAACGGSSVSPNQLSEEDHDLGRATPVDTGDASGTDAATLSTTLGAAGRAQALAVGAVVGAVPGALPVPDGPPDAGEMGVFGRSFGWPIIPIHTVLLPDGRVLSYGNQLPTRPVPLLNYALWDPAAGTGTSAMQVLVNTTETDIFCAGQALLPAGDVLIVGGDRAVDGVRNYANNDVNRFSPATGVLQREPLSMGFRRWYATVVMSAQGDAVVLGGRDDRDSLEGGPESTPTFSPTPELRSPDGLWRSLPGATSDQALGSIGSHWYYPRAWQLPEGRIGVITVNGPMYAVSTAGDGAIERMPAELPTGSARLPSVMVAPGRVLSVRNDGASWLVDWSTKAKPTVARSGNLSGHRLYANATALADGSVWVNGGSSSGNSLAGAFYASELWQAQTGQWRPTAAAAKPRLYHSISMLMPDGSVLTGGGGAPGPVAQLNAEVYFPPYLYRKDGSGLAAERPVVREAPAALGWGQQFDVRMRGEGAVSAVNLVRFGAVTHAFGNDQRVVPMTFTQTGSKLRLHSPAAATLAPPGFYMLFVLDAAGVPSVARVLRLG</sequence>
<dbReference type="InterPro" id="IPR014756">
    <property type="entry name" value="Ig_E-set"/>
</dbReference>
<name>A0ABU9C7L2_9BURK</name>
<dbReference type="Proteomes" id="UP001379945">
    <property type="component" value="Unassembled WGS sequence"/>
</dbReference>